<accession>A0A423XGX4</accession>
<dbReference type="OrthoDB" id="5342292at2759"/>
<dbReference type="EMBL" id="LKEB01000009">
    <property type="protein sequence ID" value="ROW15543.1"/>
    <property type="molecule type" value="Genomic_DNA"/>
</dbReference>
<proteinExistence type="predicted"/>
<gene>
    <name evidence="2" type="ORF">VPNG_02331</name>
</gene>
<dbReference type="InParanoid" id="A0A423XGX4"/>
<evidence type="ECO:0000313" key="2">
    <source>
        <dbReference type="EMBL" id="ROW15543.1"/>
    </source>
</evidence>
<feature type="transmembrane region" description="Helical" evidence="1">
    <location>
        <begin position="29"/>
        <end position="49"/>
    </location>
</feature>
<dbReference type="Proteomes" id="UP000285146">
    <property type="component" value="Unassembled WGS sequence"/>
</dbReference>
<keyword evidence="1" id="KW-0472">Membrane</keyword>
<sequence>MTSTSADLCKIPAGVSPDGVYNFVDPPCLGFVVIAVGVVLGVISTALASGRLYLNRFRLHSADYFTIMACMTNIAYTGRDSHQFALGGRRAERRGDDAGLLYILFAAADRLAPPHAAGEAVTACGRALLGVAAGVVSLYFKVKILSSGDPYDTAWLAAITSMCSLIESNIAIIVGSMPAFAQVVTVHIAESAFFKSLVKLLGSRRGRSSSRFNSKSKEKTPDVLAIGVNQAPRRDINYYELTGSALLKTHATVMSATEEPEPHSGSYAPSHYVRA</sequence>
<keyword evidence="1" id="KW-0812">Transmembrane</keyword>
<name>A0A423XGX4_9PEZI</name>
<keyword evidence="3" id="KW-1185">Reference proteome</keyword>
<keyword evidence="1" id="KW-1133">Transmembrane helix</keyword>
<reference evidence="2 3" key="1">
    <citation type="submission" date="2015-09" db="EMBL/GenBank/DDBJ databases">
        <title>Host preference determinants of Valsa canker pathogens revealed by comparative genomics.</title>
        <authorList>
            <person name="Yin Z."/>
            <person name="Huang L."/>
        </authorList>
    </citation>
    <scope>NUCLEOTIDE SEQUENCE [LARGE SCALE GENOMIC DNA]</scope>
    <source>
        <strain evidence="2 3">SXYLt</strain>
    </source>
</reference>
<dbReference type="STRING" id="1230097.A0A423XGX4"/>
<dbReference type="AlphaFoldDB" id="A0A423XGX4"/>
<evidence type="ECO:0000313" key="3">
    <source>
        <dbReference type="Proteomes" id="UP000285146"/>
    </source>
</evidence>
<organism evidence="2 3">
    <name type="scientific">Cytospora leucostoma</name>
    <dbReference type="NCBI Taxonomy" id="1230097"/>
    <lineage>
        <taxon>Eukaryota</taxon>
        <taxon>Fungi</taxon>
        <taxon>Dikarya</taxon>
        <taxon>Ascomycota</taxon>
        <taxon>Pezizomycotina</taxon>
        <taxon>Sordariomycetes</taxon>
        <taxon>Sordariomycetidae</taxon>
        <taxon>Diaporthales</taxon>
        <taxon>Cytosporaceae</taxon>
        <taxon>Cytospora</taxon>
    </lineage>
</organism>
<comment type="caution">
    <text evidence="2">The sequence shown here is derived from an EMBL/GenBank/DDBJ whole genome shotgun (WGS) entry which is preliminary data.</text>
</comment>
<evidence type="ECO:0000256" key="1">
    <source>
        <dbReference type="SAM" id="Phobius"/>
    </source>
</evidence>
<protein>
    <submittedName>
        <fullName evidence="2">Uncharacterized protein</fullName>
    </submittedName>
</protein>